<feature type="signal peptide" evidence="1">
    <location>
        <begin position="1"/>
        <end position="19"/>
    </location>
</feature>
<dbReference type="AlphaFoldDB" id="A0A224XSM8"/>
<sequence length="81" mass="9478">MIKVFWGCLFCFFFVICKGTTLERQIGNEVFLGIKDDNNTITDETIRKLFEKLKEIIGHDLGFKEQKISTNSSAMFWKFNC</sequence>
<keyword evidence="1" id="KW-0732">Signal</keyword>
<protein>
    <submittedName>
        <fullName evidence="2">Putative juvenile hormone</fullName>
    </submittedName>
</protein>
<reference evidence="2" key="1">
    <citation type="journal article" date="2018" name="PLoS Negl. Trop. Dis.">
        <title>An insight into the salivary gland and fat body transcriptome of Panstrongylus lignarius (Hemiptera: Heteroptera), the main vector of Chagas disease in Peru.</title>
        <authorList>
            <person name="Nevoa J.C."/>
            <person name="Mendes M.T."/>
            <person name="da Silva M.V."/>
            <person name="Soares S.C."/>
            <person name="Oliveira C.J.F."/>
            <person name="Ribeiro J.M.C."/>
        </authorList>
    </citation>
    <scope>NUCLEOTIDE SEQUENCE</scope>
</reference>
<evidence type="ECO:0000256" key="1">
    <source>
        <dbReference type="SAM" id="SignalP"/>
    </source>
</evidence>
<dbReference type="EMBL" id="GFTR01000881">
    <property type="protein sequence ID" value="JAW15545.1"/>
    <property type="molecule type" value="Transcribed_RNA"/>
</dbReference>
<accession>A0A224XSM8</accession>
<feature type="chain" id="PRO_5012058778" evidence="1">
    <location>
        <begin position="20"/>
        <end position="81"/>
    </location>
</feature>
<proteinExistence type="predicted"/>
<name>A0A224XSM8_9HEMI</name>
<evidence type="ECO:0000313" key="2">
    <source>
        <dbReference type="EMBL" id="JAW15545.1"/>
    </source>
</evidence>
<organism evidence="2">
    <name type="scientific">Panstrongylus lignarius</name>
    <dbReference type="NCBI Taxonomy" id="156445"/>
    <lineage>
        <taxon>Eukaryota</taxon>
        <taxon>Metazoa</taxon>
        <taxon>Ecdysozoa</taxon>
        <taxon>Arthropoda</taxon>
        <taxon>Hexapoda</taxon>
        <taxon>Insecta</taxon>
        <taxon>Pterygota</taxon>
        <taxon>Neoptera</taxon>
        <taxon>Paraneoptera</taxon>
        <taxon>Hemiptera</taxon>
        <taxon>Heteroptera</taxon>
        <taxon>Panheteroptera</taxon>
        <taxon>Cimicomorpha</taxon>
        <taxon>Reduviidae</taxon>
        <taxon>Triatominae</taxon>
        <taxon>Panstrongylus</taxon>
    </lineage>
</organism>